<dbReference type="InterPro" id="IPR050902">
    <property type="entry name" value="ABC_Transporter_SBP"/>
</dbReference>
<dbReference type="PANTHER" id="PTHR30535">
    <property type="entry name" value="VITAMIN B12-BINDING PROTEIN"/>
    <property type="match status" value="1"/>
</dbReference>
<protein>
    <submittedName>
        <fullName evidence="2">ABC transporter substrate-binding protein</fullName>
    </submittedName>
</protein>
<dbReference type="GO" id="GO:0071281">
    <property type="term" value="P:cellular response to iron ion"/>
    <property type="evidence" value="ECO:0007669"/>
    <property type="project" value="TreeGrafter"/>
</dbReference>
<proteinExistence type="predicted"/>
<gene>
    <name evidence="2" type="ORF">A3SI_01441</name>
</gene>
<comment type="caution">
    <text evidence="2">The sequence shown here is derived from an EMBL/GenBank/DDBJ whole genome shotgun (WGS) entry which is preliminary data.</text>
</comment>
<evidence type="ECO:0000313" key="3">
    <source>
        <dbReference type="Proteomes" id="UP000005551"/>
    </source>
</evidence>
<dbReference type="PATRIC" id="fig|1189621.3.peg.299"/>
<evidence type="ECO:0000313" key="2">
    <source>
        <dbReference type="EMBL" id="EIM78704.1"/>
    </source>
</evidence>
<dbReference type="PANTHER" id="PTHR30535:SF34">
    <property type="entry name" value="MOLYBDATE-BINDING PROTEIN MOLA"/>
    <property type="match status" value="1"/>
</dbReference>
<dbReference type="InterPro" id="IPR002491">
    <property type="entry name" value="ABC_transptr_periplasmic_BD"/>
</dbReference>
<name>I5CA52_9BACT</name>
<keyword evidence="3" id="KW-1185">Reference proteome</keyword>
<evidence type="ECO:0000259" key="1">
    <source>
        <dbReference type="PROSITE" id="PS50983"/>
    </source>
</evidence>
<dbReference type="SUPFAM" id="SSF53807">
    <property type="entry name" value="Helical backbone' metal receptor"/>
    <property type="match status" value="1"/>
</dbReference>
<sequence>MKLVNISLLRPQLIPFFCLLWLSITLGCNPKENGKEHLWEPVPLAYAKGFKLYKINDYLLIEILQGYPGQEKPAYLLLGEAFPDQHTQEALHSIRYRWLPPAQRLVATATSHLPALEEVEALERLIGFPNTDLISSTRVRERIRAGKLQDLGKNAGLNIEAVLDLQPDLVLNSTLGAEDRSAKLLEEAGIYVLSIGDFIEPHPLGRAEWCKVIGAVVGHYAAAEEVFESIAARYEALREKAAARKSAQRSDQKPPRVMTGNLYQDIWYVPSADSWSTQLIRDAGGHYLFEELKGAGSQTLSFEQVLDRALDADIWLGPSDIPSLAALALSDQRYTYFTPFKTQKVFSFGLKKSATGGLPYFEIAYLRPDLILEDLMRIFGGESLPEEQMHFYLPLPEN</sequence>
<organism evidence="2 3">
    <name type="scientific">Nitritalea halalkaliphila LW7</name>
    <dbReference type="NCBI Taxonomy" id="1189621"/>
    <lineage>
        <taxon>Bacteria</taxon>
        <taxon>Pseudomonadati</taxon>
        <taxon>Bacteroidota</taxon>
        <taxon>Cytophagia</taxon>
        <taxon>Cytophagales</taxon>
        <taxon>Cyclobacteriaceae</taxon>
        <taxon>Nitritalea</taxon>
    </lineage>
</organism>
<dbReference type="RefSeq" id="WP_009053253.1">
    <property type="nucleotide sequence ID" value="NZ_AJYA01000002.1"/>
</dbReference>
<feature type="domain" description="Fe/B12 periplasmic-binding" evidence="1">
    <location>
        <begin position="104"/>
        <end position="383"/>
    </location>
</feature>
<dbReference type="STRING" id="1189621.A3SI_01441"/>
<dbReference type="Gene3D" id="3.40.50.1980">
    <property type="entry name" value="Nitrogenase molybdenum iron protein domain"/>
    <property type="match status" value="2"/>
</dbReference>
<reference evidence="2 3" key="1">
    <citation type="submission" date="2012-05" db="EMBL/GenBank/DDBJ databases">
        <title>Genome sequence of Nitritalea halalkaliphila LW7.</title>
        <authorList>
            <person name="Jangir P.K."/>
            <person name="Singh A."/>
            <person name="Shivaji S."/>
            <person name="Sharma R."/>
        </authorList>
    </citation>
    <scope>NUCLEOTIDE SEQUENCE [LARGE SCALE GENOMIC DNA]</scope>
    <source>
        <strain evidence="2 3">LW7</strain>
    </source>
</reference>
<dbReference type="Pfam" id="PF01497">
    <property type="entry name" value="Peripla_BP_2"/>
    <property type="match status" value="1"/>
</dbReference>
<dbReference type="AlphaFoldDB" id="I5CA52"/>
<dbReference type="Proteomes" id="UP000005551">
    <property type="component" value="Unassembled WGS sequence"/>
</dbReference>
<accession>I5CA52</accession>
<dbReference type="EMBL" id="AJYA01000002">
    <property type="protein sequence ID" value="EIM78704.1"/>
    <property type="molecule type" value="Genomic_DNA"/>
</dbReference>
<dbReference type="PROSITE" id="PS50983">
    <property type="entry name" value="FE_B12_PBP"/>
    <property type="match status" value="1"/>
</dbReference>
<dbReference type="PROSITE" id="PS51257">
    <property type="entry name" value="PROKAR_LIPOPROTEIN"/>
    <property type="match status" value="1"/>
</dbReference>